<dbReference type="Pfam" id="PF00085">
    <property type="entry name" value="Thioredoxin"/>
    <property type="match status" value="1"/>
</dbReference>
<dbReference type="InterPro" id="IPR050824">
    <property type="entry name" value="Thiol_disulfide_DsbA"/>
</dbReference>
<dbReference type="PIRSF" id="PIRSF001488">
    <property type="entry name" value="Tdi_protein"/>
    <property type="match status" value="1"/>
</dbReference>
<dbReference type="CDD" id="cd03019">
    <property type="entry name" value="DsbA_DsbA"/>
    <property type="match status" value="1"/>
</dbReference>
<name>J9GY97_9ZZZZ</name>
<evidence type="ECO:0000259" key="2">
    <source>
        <dbReference type="PROSITE" id="PS51352"/>
    </source>
</evidence>
<feature type="domain" description="Thioredoxin" evidence="2">
    <location>
        <begin position="12"/>
        <end position="156"/>
    </location>
</feature>
<dbReference type="EMBL" id="AMCI01000702">
    <property type="protein sequence ID" value="EJX08118.1"/>
    <property type="molecule type" value="Genomic_DNA"/>
</dbReference>
<dbReference type="AlphaFoldDB" id="J9GY97"/>
<sequence>MLSRRQILCAGLLAPITHSAFGATTFTVGSEYLLVEPSIPSTSKKIQVVDFFAYTCPHCFHFQPIFDRWAENVADDVEIVRCPVAWDDRQLPLTKTFYALEMLGLQSTLSNRFFESVYYETHPYSFETLDQDILAFMVDNGVDKTKWLQAYNSFGVITKSHQASKLWQDYGIDSTPMVGVGGRYTTGPHLAGSREKTPVVIDFLIEQCRQAMRV</sequence>
<reference evidence="3" key="1">
    <citation type="journal article" date="2012" name="PLoS ONE">
        <title>Gene sets for utilization of primary and secondary nutrition supplies in the distal gut of endangered iberian lynx.</title>
        <authorList>
            <person name="Alcaide M."/>
            <person name="Messina E."/>
            <person name="Richter M."/>
            <person name="Bargiela R."/>
            <person name="Peplies J."/>
            <person name="Huws S.A."/>
            <person name="Newbold C.J."/>
            <person name="Golyshin P.N."/>
            <person name="Simon M.A."/>
            <person name="Lopez G."/>
            <person name="Yakimov M.M."/>
            <person name="Ferrer M."/>
        </authorList>
    </citation>
    <scope>NUCLEOTIDE SEQUENCE</scope>
</reference>
<dbReference type="Gene3D" id="3.40.30.10">
    <property type="entry name" value="Glutaredoxin"/>
    <property type="match status" value="1"/>
</dbReference>
<evidence type="ECO:0000256" key="1">
    <source>
        <dbReference type="ARBA" id="ARBA00022729"/>
    </source>
</evidence>
<dbReference type="InterPro" id="IPR013766">
    <property type="entry name" value="Thioredoxin_domain"/>
</dbReference>
<dbReference type="InterPro" id="IPR017937">
    <property type="entry name" value="Thioredoxin_CS"/>
</dbReference>
<dbReference type="PROSITE" id="PS51352">
    <property type="entry name" value="THIOREDOXIN_2"/>
    <property type="match status" value="1"/>
</dbReference>
<dbReference type="PANTHER" id="PTHR35891:SF3">
    <property type="entry name" value="THIOL:DISULFIDE INTERCHANGE PROTEIN DSBL"/>
    <property type="match status" value="1"/>
</dbReference>
<dbReference type="PROSITE" id="PS00194">
    <property type="entry name" value="THIOREDOXIN_1"/>
    <property type="match status" value="1"/>
</dbReference>
<proteinExistence type="predicted"/>
<evidence type="ECO:0000313" key="3">
    <source>
        <dbReference type="EMBL" id="EJX08118.1"/>
    </source>
</evidence>
<dbReference type="InterPro" id="IPR036249">
    <property type="entry name" value="Thioredoxin-like_sf"/>
</dbReference>
<dbReference type="InterPro" id="IPR023205">
    <property type="entry name" value="DsbA/DsbL"/>
</dbReference>
<dbReference type="SUPFAM" id="SSF52833">
    <property type="entry name" value="Thioredoxin-like"/>
    <property type="match status" value="1"/>
</dbReference>
<organism evidence="3">
    <name type="scientific">gut metagenome</name>
    <dbReference type="NCBI Taxonomy" id="749906"/>
    <lineage>
        <taxon>unclassified sequences</taxon>
        <taxon>metagenomes</taxon>
        <taxon>organismal metagenomes</taxon>
    </lineage>
</organism>
<comment type="caution">
    <text evidence="3">The sequence shown here is derived from an EMBL/GenBank/DDBJ whole genome shotgun (WGS) entry which is preliminary data.</text>
</comment>
<protein>
    <submittedName>
        <fullName evidence="3">Thiol:disulfide interchange protein DsbA</fullName>
    </submittedName>
</protein>
<dbReference type="PANTHER" id="PTHR35891">
    <property type="entry name" value="THIOL:DISULFIDE INTERCHANGE PROTEIN DSBA"/>
    <property type="match status" value="1"/>
</dbReference>
<keyword evidence="1" id="KW-0732">Signal</keyword>
<gene>
    <name evidence="3" type="ORF">EVA_03773</name>
</gene>
<accession>J9GY97</accession>